<organism evidence="1 2">
    <name type="scientific">Apodospora peruviana</name>
    <dbReference type="NCBI Taxonomy" id="516989"/>
    <lineage>
        <taxon>Eukaryota</taxon>
        <taxon>Fungi</taxon>
        <taxon>Dikarya</taxon>
        <taxon>Ascomycota</taxon>
        <taxon>Pezizomycotina</taxon>
        <taxon>Sordariomycetes</taxon>
        <taxon>Sordariomycetidae</taxon>
        <taxon>Sordariales</taxon>
        <taxon>Lasiosphaeriaceae</taxon>
        <taxon>Apodospora</taxon>
    </lineage>
</organism>
<keyword evidence="2" id="KW-1185">Reference proteome</keyword>
<comment type="caution">
    <text evidence="1">The sequence shown here is derived from an EMBL/GenBank/DDBJ whole genome shotgun (WGS) entry which is preliminary data.</text>
</comment>
<evidence type="ECO:0000313" key="2">
    <source>
        <dbReference type="Proteomes" id="UP001283341"/>
    </source>
</evidence>
<name>A0AAE0M820_9PEZI</name>
<sequence length="212" mass="23263">MPLYEQASFESYSSLGTFQGGPATVFVVVDPGGGYGDWIVLNCSPWNTTYTVDIYFSSSKQHITVAQIQDANPVGVDLLQGLPYGTILDFTTVGPGQSYQAIMECLGRVLVGSIQSDGTVGLEQRSGNVLLTDMAYTKELFPIFNRTTYAGQSTYNRTLEALRCPHFNRSLADVIEELFQNMTLSLFSSQAFLGNKTLPTNITFEPTSNIYT</sequence>
<protein>
    <submittedName>
        <fullName evidence="1">Uncharacterized protein</fullName>
    </submittedName>
</protein>
<dbReference type="EMBL" id="JAUEDM010000003">
    <property type="protein sequence ID" value="KAK3322325.1"/>
    <property type="molecule type" value="Genomic_DNA"/>
</dbReference>
<evidence type="ECO:0000313" key="1">
    <source>
        <dbReference type="EMBL" id="KAK3322325.1"/>
    </source>
</evidence>
<dbReference type="AlphaFoldDB" id="A0AAE0M820"/>
<accession>A0AAE0M820</accession>
<gene>
    <name evidence="1" type="ORF">B0H66DRAFT_198945</name>
</gene>
<proteinExistence type="predicted"/>
<reference evidence="1" key="2">
    <citation type="submission" date="2023-06" db="EMBL/GenBank/DDBJ databases">
        <authorList>
            <consortium name="Lawrence Berkeley National Laboratory"/>
            <person name="Haridas S."/>
            <person name="Hensen N."/>
            <person name="Bonometti L."/>
            <person name="Westerberg I."/>
            <person name="Brannstrom I.O."/>
            <person name="Guillou S."/>
            <person name="Cros-Aarteil S."/>
            <person name="Calhoun S."/>
            <person name="Kuo A."/>
            <person name="Mondo S."/>
            <person name="Pangilinan J."/>
            <person name="Riley R."/>
            <person name="Labutti K."/>
            <person name="Andreopoulos B."/>
            <person name="Lipzen A."/>
            <person name="Chen C."/>
            <person name="Yanf M."/>
            <person name="Daum C."/>
            <person name="Ng V."/>
            <person name="Clum A."/>
            <person name="Steindorff A."/>
            <person name="Ohm R."/>
            <person name="Martin F."/>
            <person name="Silar P."/>
            <person name="Natvig D."/>
            <person name="Lalanne C."/>
            <person name="Gautier V."/>
            <person name="Ament-Velasquez S.L."/>
            <person name="Kruys A."/>
            <person name="Hutchinson M.I."/>
            <person name="Powell A.J."/>
            <person name="Barry K."/>
            <person name="Miller A.N."/>
            <person name="Grigoriev I.V."/>
            <person name="Debuchy R."/>
            <person name="Gladieux P."/>
            <person name="Thoren M.H."/>
            <person name="Johannesson H."/>
        </authorList>
    </citation>
    <scope>NUCLEOTIDE SEQUENCE</scope>
    <source>
        <strain evidence="1">CBS 118394</strain>
    </source>
</reference>
<reference evidence="1" key="1">
    <citation type="journal article" date="2023" name="Mol. Phylogenet. Evol.">
        <title>Genome-scale phylogeny and comparative genomics of the fungal order Sordariales.</title>
        <authorList>
            <person name="Hensen N."/>
            <person name="Bonometti L."/>
            <person name="Westerberg I."/>
            <person name="Brannstrom I.O."/>
            <person name="Guillou S."/>
            <person name="Cros-Aarteil S."/>
            <person name="Calhoun S."/>
            <person name="Haridas S."/>
            <person name="Kuo A."/>
            <person name="Mondo S."/>
            <person name="Pangilinan J."/>
            <person name="Riley R."/>
            <person name="LaButti K."/>
            <person name="Andreopoulos B."/>
            <person name="Lipzen A."/>
            <person name="Chen C."/>
            <person name="Yan M."/>
            <person name="Daum C."/>
            <person name="Ng V."/>
            <person name="Clum A."/>
            <person name="Steindorff A."/>
            <person name="Ohm R.A."/>
            <person name="Martin F."/>
            <person name="Silar P."/>
            <person name="Natvig D.O."/>
            <person name="Lalanne C."/>
            <person name="Gautier V."/>
            <person name="Ament-Velasquez S.L."/>
            <person name="Kruys A."/>
            <person name="Hutchinson M.I."/>
            <person name="Powell A.J."/>
            <person name="Barry K."/>
            <person name="Miller A.N."/>
            <person name="Grigoriev I.V."/>
            <person name="Debuchy R."/>
            <person name="Gladieux P."/>
            <person name="Hiltunen Thoren M."/>
            <person name="Johannesson H."/>
        </authorList>
    </citation>
    <scope>NUCLEOTIDE SEQUENCE</scope>
    <source>
        <strain evidence="1">CBS 118394</strain>
    </source>
</reference>
<dbReference type="Proteomes" id="UP001283341">
    <property type="component" value="Unassembled WGS sequence"/>
</dbReference>